<organism evidence="2 3">
    <name type="scientific">Paramecium pentaurelia</name>
    <dbReference type="NCBI Taxonomy" id="43138"/>
    <lineage>
        <taxon>Eukaryota</taxon>
        <taxon>Sar</taxon>
        <taxon>Alveolata</taxon>
        <taxon>Ciliophora</taxon>
        <taxon>Intramacronucleata</taxon>
        <taxon>Oligohymenophorea</taxon>
        <taxon>Peniculida</taxon>
        <taxon>Parameciidae</taxon>
        <taxon>Paramecium</taxon>
    </lineage>
</organism>
<sequence length="480" mass="56907">MKSSLVTENGHRTKTNPDHNSKFSYSSCKSCLTSERQTQVKATCKVLYEMREDQSSKLTVKFTQLQIVLATQSIIQLISKFKSAKLQTYLRILIQDSIFRQPSLHPIKSIPLPKDIDDCLQIQIKHKPEYKQRHHFQTQKGWILMQTLNKLKQKQQRFLFQLINKHIKLCKGTQKIIKFIKKYNKQQQCRSLIFIMQINQNYLFEYNWKDIEQTQLQLIQKQDSSIELISIKEQLAIKLASTTNFTSLLNEKYRKMNFYFFLKFLRYQNNQSQLISNLQQGIEINQSNYNQSYIQENQQIIAAQNLHSFLFIKLQNYLQTIKIFHLKNDYQMIDTMNNMIINSNSNLKYSFDIKRNLDNNQKSFDMGINNFGVQKQISSLQNISDIDESTKSIIQENQPLEQCLNKKKTKNQHNKIKNAIKSYCNLQLQNRVGKENTIKVENFDLIKRQGMRKQQLNHNQLYTPYLLIVVMTILLILFLK</sequence>
<keyword evidence="3" id="KW-1185">Reference proteome</keyword>
<evidence type="ECO:0000313" key="2">
    <source>
        <dbReference type="EMBL" id="CAD8201602.1"/>
    </source>
</evidence>
<keyword evidence="1" id="KW-1133">Transmembrane helix</keyword>
<keyword evidence="1" id="KW-0812">Transmembrane</keyword>
<reference evidence="2" key="1">
    <citation type="submission" date="2021-01" db="EMBL/GenBank/DDBJ databases">
        <authorList>
            <consortium name="Genoscope - CEA"/>
            <person name="William W."/>
        </authorList>
    </citation>
    <scope>NUCLEOTIDE SEQUENCE</scope>
</reference>
<feature type="transmembrane region" description="Helical" evidence="1">
    <location>
        <begin position="461"/>
        <end position="479"/>
    </location>
</feature>
<dbReference type="AlphaFoldDB" id="A0A8S1XM88"/>
<dbReference type="EMBL" id="CAJJDO010000128">
    <property type="protein sequence ID" value="CAD8201602.1"/>
    <property type="molecule type" value="Genomic_DNA"/>
</dbReference>
<accession>A0A8S1XM88</accession>
<evidence type="ECO:0000256" key="1">
    <source>
        <dbReference type="SAM" id="Phobius"/>
    </source>
</evidence>
<dbReference type="Proteomes" id="UP000689195">
    <property type="component" value="Unassembled WGS sequence"/>
</dbReference>
<proteinExistence type="predicted"/>
<evidence type="ECO:0000313" key="3">
    <source>
        <dbReference type="Proteomes" id="UP000689195"/>
    </source>
</evidence>
<protein>
    <recommendedName>
        <fullName evidence="4">Transmembrane protein</fullName>
    </recommendedName>
</protein>
<comment type="caution">
    <text evidence="2">The sequence shown here is derived from an EMBL/GenBank/DDBJ whole genome shotgun (WGS) entry which is preliminary data.</text>
</comment>
<keyword evidence="1" id="KW-0472">Membrane</keyword>
<evidence type="ECO:0008006" key="4">
    <source>
        <dbReference type="Google" id="ProtNLM"/>
    </source>
</evidence>
<name>A0A8S1XM88_9CILI</name>
<gene>
    <name evidence="2" type="ORF">PPENT_87.1.T1280097</name>
</gene>